<sequence length="106" mass="12504">MKDKPLKSNKPQSDLEVLEVMQSYCADKGYTFSKTQLDYLAQSCFLCYESKGWKGITYWPPLAMRWVLNNLDKQYKKVYKPQSKPRGQSVRSKIIERENTEQENEV</sequence>
<gene>
    <name evidence="2" type="ORF">LCGC14_0404170</name>
</gene>
<evidence type="ECO:0000313" key="2">
    <source>
        <dbReference type="EMBL" id="KKN73108.1"/>
    </source>
</evidence>
<feature type="region of interest" description="Disordered" evidence="1">
    <location>
        <begin position="79"/>
        <end position="106"/>
    </location>
</feature>
<accession>A0A0F9W4Y3</accession>
<comment type="caution">
    <text evidence="2">The sequence shown here is derived from an EMBL/GenBank/DDBJ whole genome shotgun (WGS) entry which is preliminary data.</text>
</comment>
<proteinExistence type="predicted"/>
<protein>
    <submittedName>
        <fullName evidence="2">Uncharacterized protein</fullName>
    </submittedName>
</protein>
<dbReference type="AlphaFoldDB" id="A0A0F9W4Y3"/>
<organism evidence="2">
    <name type="scientific">marine sediment metagenome</name>
    <dbReference type="NCBI Taxonomy" id="412755"/>
    <lineage>
        <taxon>unclassified sequences</taxon>
        <taxon>metagenomes</taxon>
        <taxon>ecological metagenomes</taxon>
    </lineage>
</organism>
<name>A0A0F9W4Y3_9ZZZZ</name>
<reference evidence="2" key="1">
    <citation type="journal article" date="2015" name="Nature">
        <title>Complex archaea that bridge the gap between prokaryotes and eukaryotes.</title>
        <authorList>
            <person name="Spang A."/>
            <person name="Saw J.H."/>
            <person name="Jorgensen S.L."/>
            <person name="Zaremba-Niedzwiedzka K."/>
            <person name="Martijn J."/>
            <person name="Lind A.E."/>
            <person name="van Eijk R."/>
            <person name="Schleper C."/>
            <person name="Guy L."/>
            <person name="Ettema T.J."/>
        </authorList>
    </citation>
    <scope>NUCLEOTIDE SEQUENCE</scope>
</reference>
<dbReference type="EMBL" id="LAZR01000350">
    <property type="protein sequence ID" value="KKN73108.1"/>
    <property type="molecule type" value="Genomic_DNA"/>
</dbReference>
<evidence type="ECO:0000256" key="1">
    <source>
        <dbReference type="SAM" id="MobiDB-lite"/>
    </source>
</evidence>